<evidence type="ECO:0000259" key="1">
    <source>
        <dbReference type="Pfam" id="PF06957"/>
    </source>
</evidence>
<evidence type="ECO:0000313" key="2">
    <source>
        <dbReference type="Proteomes" id="UP000887575"/>
    </source>
</evidence>
<keyword evidence="2" id="KW-1185">Reference proteome</keyword>
<protein>
    <recommendedName>
        <fullName evidence="1">Coatomer alpha subunit C-terminal domain-containing protein</fullName>
    </recommendedName>
</protein>
<name>A0AAF3EI10_9BILA</name>
<dbReference type="WBParaSite" id="MBELARI_LOCUS13650">
    <property type="protein sequence ID" value="MBELARI_LOCUS13650"/>
    <property type="gene ID" value="MBELARI_LOCUS13650"/>
</dbReference>
<dbReference type="GO" id="GO:0006886">
    <property type="term" value="P:intracellular protein transport"/>
    <property type="evidence" value="ECO:0007669"/>
    <property type="project" value="InterPro"/>
</dbReference>
<accession>A0AAF3EI10</accession>
<dbReference type="GO" id="GO:0016192">
    <property type="term" value="P:vesicle-mediated transport"/>
    <property type="evidence" value="ECO:0007669"/>
    <property type="project" value="InterPro"/>
</dbReference>
<dbReference type="AlphaFoldDB" id="A0AAF3EI10"/>
<proteinExistence type="predicted"/>
<evidence type="ECO:0000313" key="3">
    <source>
        <dbReference type="WBParaSite" id="MBELARI_LOCUS13650"/>
    </source>
</evidence>
<sequence>MGCRLLHSTLIIWLPNCSKTIFLQPTETLNPVRIVQRLELSTRASDIDAFELGSPNLLKLKQMWTCSSVGVFELGLYQFLITQCVCFRTESKVGLLAYIYLTLYRGCPQTRCPFCGAFYSEGLQGETCNVCLVTEIGKAASGLRESAVQLTAVSTVKMMGIPFLESVAHRMLVITEEHQDILGRGYEEQAEEHLDIRAAAVDTNHSNV</sequence>
<dbReference type="Proteomes" id="UP000887575">
    <property type="component" value="Unassembled WGS sequence"/>
</dbReference>
<dbReference type="Pfam" id="PF06957">
    <property type="entry name" value="COPI_C"/>
    <property type="match status" value="1"/>
</dbReference>
<reference evidence="3" key="1">
    <citation type="submission" date="2024-02" db="UniProtKB">
        <authorList>
            <consortium name="WormBaseParasite"/>
        </authorList>
    </citation>
    <scope>IDENTIFICATION</scope>
</reference>
<organism evidence="2 3">
    <name type="scientific">Mesorhabditis belari</name>
    <dbReference type="NCBI Taxonomy" id="2138241"/>
    <lineage>
        <taxon>Eukaryota</taxon>
        <taxon>Metazoa</taxon>
        <taxon>Ecdysozoa</taxon>
        <taxon>Nematoda</taxon>
        <taxon>Chromadorea</taxon>
        <taxon>Rhabditida</taxon>
        <taxon>Rhabditina</taxon>
        <taxon>Rhabditomorpha</taxon>
        <taxon>Rhabditoidea</taxon>
        <taxon>Rhabditidae</taxon>
        <taxon>Mesorhabditinae</taxon>
        <taxon>Mesorhabditis</taxon>
    </lineage>
</organism>
<dbReference type="GO" id="GO:0030126">
    <property type="term" value="C:COPI vesicle coat"/>
    <property type="evidence" value="ECO:0007669"/>
    <property type="project" value="InterPro"/>
</dbReference>
<dbReference type="InterPro" id="IPR010714">
    <property type="entry name" value="Coatomer_asu_C"/>
</dbReference>
<dbReference type="GO" id="GO:0005198">
    <property type="term" value="F:structural molecule activity"/>
    <property type="evidence" value="ECO:0007669"/>
    <property type="project" value="InterPro"/>
</dbReference>
<feature type="domain" description="Coatomer alpha subunit C-terminal" evidence="1">
    <location>
        <begin position="97"/>
        <end position="150"/>
    </location>
</feature>